<dbReference type="RefSeq" id="WP_075585698.1">
    <property type="nucleotide sequence ID" value="NZ_MSYM01000008.1"/>
</dbReference>
<evidence type="ECO:0000256" key="3">
    <source>
        <dbReference type="ARBA" id="ARBA00023125"/>
    </source>
</evidence>
<dbReference type="AlphaFoldDB" id="A0A1Q8YH94"/>
<evidence type="ECO:0000313" key="7">
    <source>
        <dbReference type="EMBL" id="OLP07366.1"/>
    </source>
</evidence>
<feature type="domain" description="HTH lysR-type" evidence="6">
    <location>
        <begin position="5"/>
        <end position="62"/>
    </location>
</feature>
<dbReference type="GO" id="GO:2000142">
    <property type="term" value="P:regulation of DNA-templated transcription initiation"/>
    <property type="evidence" value="ECO:0007669"/>
    <property type="project" value="TreeGrafter"/>
</dbReference>
<evidence type="ECO:0000256" key="2">
    <source>
        <dbReference type="ARBA" id="ARBA00023015"/>
    </source>
</evidence>
<keyword evidence="4" id="KW-0010">Activator</keyword>
<sequence length="291" mass="32430">MSQSFNYRHLYYFWIVAKEGGMARAAERLDMALPTISTQVRELEKSLGVSLLKAQGRNLVLTEAGVATMREADQIFALGEGLPQRVREAVSGARIRFNVGISDGIAKLAVHRLLAPVLGEPKLRLLCHEGEFEQLLAELALHKLDAMLSDRPAPAKSELHITSQLLSSSQIAWYAPKNWADAARNNYPHSLAAVPLLLPTRHSAVRLRIDHWFERERIQPMVVGEFEDSALLMTFGAAGMGVFPATESINDELLETHKLDNIAVCSEVQEEFHLIFTARKVLHPLLLRLLG</sequence>
<dbReference type="Proteomes" id="UP000185911">
    <property type="component" value="Unassembled WGS sequence"/>
</dbReference>
<dbReference type="SUPFAM" id="SSF53850">
    <property type="entry name" value="Periplasmic binding protein-like II"/>
    <property type="match status" value="1"/>
</dbReference>
<reference evidence="7 8" key="1">
    <citation type="submission" date="2017-01" db="EMBL/GenBank/DDBJ databases">
        <title>Genome sequence of Rhodoferax antarcticus ANT.BR, a psychrophilic purple nonsulfur bacterium from an Antarctic microbial mat.</title>
        <authorList>
            <person name="Baker J."/>
            <person name="Riester C."/>
            <person name="Skinner B."/>
            <person name="Newell A."/>
            <person name="Swingley W."/>
            <person name="Madigan M."/>
            <person name="Jung D."/>
            <person name="Asao M."/>
            <person name="Chen M."/>
            <person name="Loughlin P."/>
            <person name="Pan H."/>
            <person name="Lin S."/>
            <person name="Li N."/>
            <person name="Shaw J."/>
            <person name="Prado M."/>
            <person name="Sherman C."/>
            <person name="Li X."/>
            <person name="Tang J."/>
            <person name="Blankenship R."/>
            <person name="Zhao T."/>
            <person name="Touchman J."/>
            <person name="Sattley M."/>
        </authorList>
    </citation>
    <scope>NUCLEOTIDE SEQUENCE [LARGE SCALE GENOMIC DNA]</scope>
    <source>
        <strain evidence="7 8">ANT.BR</strain>
    </source>
</reference>
<comment type="similarity">
    <text evidence="1">Belongs to the LysR transcriptional regulatory family.</text>
</comment>
<dbReference type="PANTHER" id="PTHR30293">
    <property type="entry name" value="TRANSCRIPTIONAL REGULATORY PROTEIN NAC-RELATED"/>
    <property type="match status" value="1"/>
</dbReference>
<organism evidence="7 8">
    <name type="scientific">Rhodoferax antarcticus ANT.BR</name>
    <dbReference type="NCBI Taxonomy" id="1111071"/>
    <lineage>
        <taxon>Bacteria</taxon>
        <taxon>Pseudomonadati</taxon>
        <taxon>Pseudomonadota</taxon>
        <taxon>Betaproteobacteria</taxon>
        <taxon>Burkholderiales</taxon>
        <taxon>Comamonadaceae</taxon>
        <taxon>Rhodoferax</taxon>
    </lineage>
</organism>
<keyword evidence="2" id="KW-0805">Transcription regulation</keyword>
<dbReference type="Pfam" id="PF00126">
    <property type="entry name" value="HTH_1"/>
    <property type="match status" value="1"/>
</dbReference>
<dbReference type="InterPro" id="IPR036388">
    <property type="entry name" value="WH-like_DNA-bd_sf"/>
</dbReference>
<evidence type="ECO:0000256" key="4">
    <source>
        <dbReference type="ARBA" id="ARBA00023159"/>
    </source>
</evidence>
<evidence type="ECO:0000256" key="5">
    <source>
        <dbReference type="ARBA" id="ARBA00023163"/>
    </source>
</evidence>
<gene>
    <name evidence="7" type="ORF">BLL52_1196</name>
</gene>
<dbReference type="InterPro" id="IPR036390">
    <property type="entry name" value="WH_DNA-bd_sf"/>
</dbReference>
<dbReference type="InterPro" id="IPR005119">
    <property type="entry name" value="LysR_subst-bd"/>
</dbReference>
<keyword evidence="8" id="KW-1185">Reference proteome</keyword>
<evidence type="ECO:0000256" key="1">
    <source>
        <dbReference type="ARBA" id="ARBA00009437"/>
    </source>
</evidence>
<dbReference type="PROSITE" id="PS50931">
    <property type="entry name" value="HTH_LYSR"/>
    <property type="match status" value="1"/>
</dbReference>
<evidence type="ECO:0000313" key="8">
    <source>
        <dbReference type="Proteomes" id="UP000185911"/>
    </source>
</evidence>
<dbReference type="Gene3D" id="3.40.190.290">
    <property type="match status" value="1"/>
</dbReference>
<dbReference type="Gene3D" id="1.10.10.10">
    <property type="entry name" value="Winged helix-like DNA-binding domain superfamily/Winged helix DNA-binding domain"/>
    <property type="match status" value="1"/>
</dbReference>
<dbReference type="SUPFAM" id="SSF46785">
    <property type="entry name" value="Winged helix' DNA-binding domain"/>
    <property type="match status" value="1"/>
</dbReference>
<dbReference type="InterPro" id="IPR000847">
    <property type="entry name" value="LysR_HTH_N"/>
</dbReference>
<proteinExistence type="inferred from homology"/>
<name>A0A1Q8YH94_9BURK</name>
<dbReference type="EMBL" id="MSYM01000008">
    <property type="protein sequence ID" value="OLP07366.1"/>
    <property type="molecule type" value="Genomic_DNA"/>
</dbReference>
<dbReference type="STRING" id="81479.RA876_00670"/>
<dbReference type="Pfam" id="PF03466">
    <property type="entry name" value="LysR_substrate"/>
    <property type="match status" value="1"/>
</dbReference>
<dbReference type="GO" id="GO:0003677">
    <property type="term" value="F:DNA binding"/>
    <property type="evidence" value="ECO:0007669"/>
    <property type="project" value="UniProtKB-KW"/>
</dbReference>
<dbReference type="PANTHER" id="PTHR30293:SF2">
    <property type="entry name" value="TRANSCRIPTIONAL ACTIVATOR PROTEIN NHAR"/>
    <property type="match status" value="1"/>
</dbReference>
<dbReference type="GO" id="GO:0003700">
    <property type="term" value="F:DNA-binding transcription factor activity"/>
    <property type="evidence" value="ECO:0007669"/>
    <property type="project" value="InterPro"/>
</dbReference>
<accession>A0A1Q8YH94</accession>
<keyword evidence="5" id="KW-0804">Transcription</keyword>
<evidence type="ECO:0000259" key="6">
    <source>
        <dbReference type="PROSITE" id="PS50931"/>
    </source>
</evidence>
<dbReference type="FunFam" id="1.10.10.10:FF:000001">
    <property type="entry name" value="LysR family transcriptional regulator"/>
    <property type="match status" value="1"/>
</dbReference>
<keyword evidence="3" id="KW-0238">DNA-binding</keyword>
<comment type="caution">
    <text evidence="7">The sequence shown here is derived from an EMBL/GenBank/DDBJ whole genome shotgun (WGS) entry which is preliminary data.</text>
</comment>
<protein>
    <submittedName>
        <fullName evidence="7">Transcriptional regulator, LysR family</fullName>
    </submittedName>
</protein>